<organism evidence="1">
    <name type="scientific">Planktothricoides raciborskii GIHE-MW2</name>
    <dbReference type="NCBI Taxonomy" id="2792601"/>
    <lineage>
        <taxon>Bacteria</taxon>
        <taxon>Bacillati</taxon>
        <taxon>Cyanobacteriota</taxon>
        <taxon>Cyanophyceae</taxon>
        <taxon>Oscillatoriophycideae</taxon>
        <taxon>Oscillatoriales</taxon>
        <taxon>Oscillatoriaceae</taxon>
        <taxon>Planktothricoides</taxon>
    </lineage>
</organism>
<proteinExistence type="predicted"/>
<dbReference type="AlphaFoldDB" id="A0AAU8JM27"/>
<name>A0AAU8JM27_9CYAN</name>
<dbReference type="RefSeq" id="WP_231636967.1">
    <property type="nucleotide sequence ID" value="NZ_CP159837.1"/>
</dbReference>
<dbReference type="EMBL" id="CP159837">
    <property type="protein sequence ID" value="XCM39174.1"/>
    <property type="molecule type" value="Genomic_DNA"/>
</dbReference>
<sequence length="67" mass="7789">MMPDQSYLIYSQVSKLFSKIWSQGGLTASDRQRLMFALLKTSLCEEELSTIDRILHAVRRGWLQIID</sequence>
<reference evidence="1" key="1">
    <citation type="submission" date="2024-07" db="EMBL/GenBank/DDBJ databases">
        <authorList>
            <person name="Kim Y.J."/>
            <person name="Jeong J.Y."/>
        </authorList>
    </citation>
    <scope>NUCLEOTIDE SEQUENCE</scope>
    <source>
        <strain evidence="1">GIHE-MW2</strain>
    </source>
</reference>
<protein>
    <recommendedName>
        <fullName evidence="2">MarR family transcriptional regulator</fullName>
    </recommendedName>
</protein>
<accession>A0AAU8JM27</accession>
<evidence type="ECO:0000313" key="1">
    <source>
        <dbReference type="EMBL" id="XCM39174.1"/>
    </source>
</evidence>
<evidence type="ECO:0008006" key="2">
    <source>
        <dbReference type="Google" id="ProtNLM"/>
    </source>
</evidence>
<gene>
    <name evidence="1" type="ORF">ABWT76_002077</name>
</gene>